<feature type="domain" description="Beta-galactosidase 1-like first all-beta" evidence="7">
    <location>
        <begin position="460"/>
        <end position="561"/>
    </location>
</feature>
<evidence type="ECO:0000256" key="2">
    <source>
        <dbReference type="ARBA" id="ARBA00022801"/>
    </source>
</evidence>
<dbReference type="InterPro" id="IPR001944">
    <property type="entry name" value="Glycoside_Hdrlase_35"/>
</dbReference>
<evidence type="ECO:0000256" key="5">
    <source>
        <dbReference type="SAM" id="Phobius"/>
    </source>
</evidence>
<dbReference type="GO" id="GO:0004553">
    <property type="term" value="F:hydrolase activity, hydrolyzing O-glycosyl compounds"/>
    <property type="evidence" value="ECO:0007669"/>
    <property type="project" value="InterPro"/>
</dbReference>
<feature type="domain" description="Glycoside hydrolase 35 catalytic" evidence="6">
    <location>
        <begin position="139"/>
        <end position="301"/>
    </location>
</feature>
<dbReference type="PANTHER" id="PTHR23421">
    <property type="entry name" value="BETA-GALACTOSIDASE RELATED"/>
    <property type="match status" value="1"/>
</dbReference>
<evidence type="ECO:0000256" key="4">
    <source>
        <dbReference type="RuleBase" id="RU003679"/>
    </source>
</evidence>
<evidence type="ECO:0000259" key="7">
    <source>
        <dbReference type="Pfam" id="PF21317"/>
    </source>
</evidence>
<feature type="transmembrane region" description="Helical" evidence="5">
    <location>
        <begin position="102"/>
        <end position="118"/>
    </location>
</feature>
<sequence length="702" mass="79297">DLTDAPFRHRCEESAAWRRAAGACPVGGSACAIGAPRSASGACIHADRMLTCLSGRSSSSILFHIYIFILSRQGERPITSSVQRRTCQMVVLKLRHLRRRDHVLLCFTIIGILIYHFMGNPRGTQTVNRRQGLRANSSQFTLGGEGFRILAGSIHYFRVPRAYWKDRMLKLRACGFNTLTTYVPWNLHEPQRGMFVFERELDLEAYISMAASLDLWVILQPGPYISADWDLGGLPSWLLRDEDMKLRSTYPGFIEAVNSFFDQLIPKVLPLQFKRGGPIIAVQVEDEYGSYGQDGNYMDFIKEPNDPQMMMHFLSGWFDFWGSLHHVLAAEDMVGMLRKILRRGMSINIYMFHGGTNFGFMNGGVGAPSYKSQITSYDYDAPVSEGGDYTPKYLLLRDLLSQYHREELPEMPVLQGKAAYEAAVMYQHLSLWEGLRYAEGPFKSVTPIPMENLPLNNGNGQSYGYTLYETVIGNGGVLNSQDNIRDQALVFVDKRFIGRLTYKNRELAVPDGKGQRTLSVLVENCGRVASGESLNEQRKGLIGDILLNNTPLRNFEIYSLDMNPKFMDRWAPWELPPYTPSFPAFFLGRLFVDGYPSDTFVKLPGWGKGVVFVNGQNLGRYWSVGPQQALYLPGPWLNSGMNEVIIFEEQEADLKIQFESSPDLGMTADIWKDDLSNIEVSTKNIPPRDPPRVTPCRSCCVM</sequence>
<evidence type="ECO:0000313" key="10">
    <source>
        <dbReference type="Proteomes" id="UP000034805"/>
    </source>
</evidence>
<dbReference type="InterPro" id="IPR048912">
    <property type="entry name" value="BetaGal1-like_ABD1"/>
</dbReference>
<feature type="domain" description="Beta-galactosidase galactose-binding" evidence="8">
    <location>
        <begin position="583"/>
        <end position="642"/>
    </location>
</feature>
<keyword evidence="5" id="KW-0812">Transmembrane</keyword>
<dbReference type="EMBL" id="JARO02001343">
    <property type="protein sequence ID" value="KPP75743.1"/>
    <property type="molecule type" value="Genomic_DNA"/>
</dbReference>
<dbReference type="FunFam" id="2.60.120.260:FF:000049">
    <property type="entry name" value="Beta-galactosidase"/>
    <property type="match status" value="1"/>
</dbReference>
<evidence type="ECO:0000256" key="1">
    <source>
        <dbReference type="ARBA" id="ARBA00009809"/>
    </source>
</evidence>
<accession>A0A0P7XKZ8</accession>
<proteinExistence type="inferred from homology"/>
<dbReference type="PRINTS" id="PR00742">
    <property type="entry name" value="GLHYDRLASE35"/>
</dbReference>
<dbReference type="InterPro" id="IPR031330">
    <property type="entry name" value="Gly_Hdrlase_35_cat"/>
</dbReference>
<dbReference type="Gene3D" id="3.20.20.80">
    <property type="entry name" value="Glycosidases"/>
    <property type="match status" value="1"/>
</dbReference>
<comment type="similarity">
    <text evidence="1 4">Belongs to the glycosyl hydrolase 35 family.</text>
</comment>
<comment type="caution">
    <text evidence="9">The sequence shown here is derived from an EMBL/GenBank/DDBJ whole genome shotgun (WGS) entry which is preliminary data.</text>
</comment>
<protein>
    <recommendedName>
        <fullName evidence="11">Beta-galactosidase</fullName>
    </recommendedName>
</protein>
<dbReference type="SUPFAM" id="SSF51445">
    <property type="entry name" value="(Trans)glycosidases"/>
    <property type="match status" value="1"/>
</dbReference>
<dbReference type="Pfam" id="PF21317">
    <property type="entry name" value="BetaGal_ABD_1"/>
    <property type="match status" value="1"/>
</dbReference>
<feature type="domain" description="Glycoside hydrolase 35 catalytic" evidence="6">
    <location>
        <begin position="303"/>
        <end position="402"/>
    </location>
</feature>
<evidence type="ECO:0000256" key="3">
    <source>
        <dbReference type="ARBA" id="ARBA00023295"/>
    </source>
</evidence>
<dbReference type="Gene3D" id="2.60.120.260">
    <property type="entry name" value="Galactose-binding domain-like"/>
    <property type="match status" value="2"/>
</dbReference>
<evidence type="ECO:0008006" key="11">
    <source>
        <dbReference type="Google" id="ProtNLM"/>
    </source>
</evidence>
<name>A0A0P7XKZ8_SCLFO</name>
<gene>
    <name evidence="9" type="ORF">Z043_104986</name>
</gene>
<dbReference type="InterPro" id="IPR008979">
    <property type="entry name" value="Galactose-bd-like_sf"/>
</dbReference>
<reference evidence="9 10" key="1">
    <citation type="submission" date="2015-08" db="EMBL/GenBank/DDBJ databases">
        <title>The genome of the Asian arowana (Scleropages formosus).</title>
        <authorList>
            <person name="Tan M.H."/>
            <person name="Gan H.M."/>
            <person name="Croft L.J."/>
            <person name="Austin C.M."/>
        </authorList>
    </citation>
    <scope>NUCLEOTIDE SEQUENCE [LARGE SCALE GENOMIC DNA]</scope>
    <source>
        <strain evidence="9">Aro1</strain>
    </source>
</reference>
<dbReference type="AlphaFoldDB" id="A0A0P7XKZ8"/>
<dbReference type="Pfam" id="PF21467">
    <property type="entry name" value="BetaGal_gal-bd"/>
    <property type="match status" value="1"/>
</dbReference>
<dbReference type="InterPro" id="IPR017853">
    <property type="entry name" value="GH"/>
</dbReference>
<dbReference type="Pfam" id="PF01301">
    <property type="entry name" value="Glyco_hydro_35"/>
    <property type="match status" value="2"/>
</dbReference>
<evidence type="ECO:0000259" key="6">
    <source>
        <dbReference type="Pfam" id="PF01301"/>
    </source>
</evidence>
<organism evidence="9 10">
    <name type="scientific">Scleropages formosus</name>
    <name type="common">Asian bonytongue</name>
    <name type="synonym">Osteoglossum formosum</name>
    <dbReference type="NCBI Taxonomy" id="113540"/>
    <lineage>
        <taxon>Eukaryota</taxon>
        <taxon>Metazoa</taxon>
        <taxon>Chordata</taxon>
        <taxon>Craniata</taxon>
        <taxon>Vertebrata</taxon>
        <taxon>Euteleostomi</taxon>
        <taxon>Actinopterygii</taxon>
        <taxon>Neopterygii</taxon>
        <taxon>Teleostei</taxon>
        <taxon>Osteoglossocephala</taxon>
        <taxon>Osteoglossomorpha</taxon>
        <taxon>Osteoglossiformes</taxon>
        <taxon>Osteoglossidae</taxon>
        <taxon>Scleropages</taxon>
    </lineage>
</organism>
<dbReference type="SUPFAM" id="SSF49785">
    <property type="entry name" value="Galactose-binding domain-like"/>
    <property type="match status" value="1"/>
</dbReference>
<evidence type="ECO:0000313" key="9">
    <source>
        <dbReference type="EMBL" id="KPP75743.1"/>
    </source>
</evidence>
<dbReference type="GO" id="GO:0005975">
    <property type="term" value="P:carbohydrate metabolic process"/>
    <property type="evidence" value="ECO:0007669"/>
    <property type="project" value="InterPro"/>
</dbReference>
<dbReference type="STRING" id="113540.ENSSFOP00015032792"/>
<keyword evidence="3" id="KW-0326">Glycosidase</keyword>
<keyword evidence="5" id="KW-0472">Membrane</keyword>
<feature type="non-terminal residue" evidence="9">
    <location>
        <position position="1"/>
    </location>
</feature>
<dbReference type="InterPro" id="IPR048913">
    <property type="entry name" value="BetaGal_gal-bd"/>
</dbReference>
<dbReference type="Proteomes" id="UP000034805">
    <property type="component" value="Unassembled WGS sequence"/>
</dbReference>
<keyword evidence="2" id="KW-0378">Hydrolase</keyword>
<evidence type="ECO:0000259" key="8">
    <source>
        <dbReference type="Pfam" id="PF21467"/>
    </source>
</evidence>
<keyword evidence="5" id="KW-1133">Transmembrane helix</keyword>